<dbReference type="RefSeq" id="WP_379754077.1">
    <property type="nucleotide sequence ID" value="NZ_JBHSMR010000013.1"/>
</dbReference>
<dbReference type="EMBL" id="JBHSMR010000013">
    <property type="protein sequence ID" value="MFC5478419.1"/>
    <property type="molecule type" value="Genomic_DNA"/>
</dbReference>
<keyword evidence="6" id="KW-1185">Reference proteome</keyword>
<organism evidence="5 6">
    <name type="scientific">Massilia suwonensis</name>
    <dbReference type="NCBI Taxonomy" id="648895"/>
    <lineage>
        <taxon>Bacteria</taxon>
        <taxon>Pseudomonadati</taxon>
        <taxon>Pseudomonadota</taxon>
        <taxon>Betaproteobacteria</taxon>
        <taxon>Burkholderiales</taxon>
        <taxon>Oxalobacteraceae</taxon>
        <taxon>Telluria group</taxon>
        <taxon>Massilia</taxon>
    </lineage>
</organism>
<keyword evidence="5" id="KW-0548">Nucleotidyltransferase</keyword>
<evidence type="ECO:0000256" key="2">
    <source>
        <dbReference type="ARBA" id="ARBA00034247"/>
    </source>
</evidence>
<dbReference type="EC" id="2.7.7.65" evidence="1"/>
<feature type="transmembrane region" description="Helical" evidence="3">
    <location>
        <begin position="172"/>
        <end position="192"/>
    </location>
</feature>
<dbReference type="InterPro" id="IPR029787">
    <property type="entry name" value="Nucleotide_cyclase"/>
</dbReference>
<dbReference type="InterPro" id="IPR050469">
    <property type="entry name" value="Diguanylate_Cyclase"/>
</dbReference>
<keyword evidence="5" id="KW-0808">Transferase</keyword>
<dbReference type="Pfam" id="PF20968">
    <property type="entry name" value="MASE8"/>
    <property type="match status" value="1"/>
</dbReference>
<dbReference type="PANTHER" id="PTHR45138:SF9">
    <property type="entry name" value="DIGUANYLATE CYCLASE DGCM-RELATED"/>
    <property type="match status" value="1"/>
</dbReference>
<reference evidence="6" key="1">
    <citation type="journal article" date="2019" name="Int. J. Syst. Evol. Microbiol.">
        <title>The Global Catalogue of Microorganisms (GCM) 10K type strain sequencing project: providing services to taxonomists for standard genome sequencing and annotation.</title>
        <authorList>
            <consortium name="The Broad Institute Genomics Platform"/>
            <consortium name="The Broad Institute Genome Sequencing Center for Infectious Disease"/>
            <person name="Wu L."/>
            <person name="Ma J."/>
        </authorList>
    </citation>
    <scope>NUCLEOTIDE SEQUENCE [LARGE SCALE GENOMIC DNA]</scope>
    <source>
        <strain evidence="6">CCUG 43111</strain>
    </source>
</reference>
<feature type="transmembrane region" description="Helical" evidence="3">
    <location>
        <begin position="110"/>
        <end position="139"/>
    </location>
</feature>
<name>A0ABW0MKM0_9BURK</name>
<evidence type="ECO:0000256" key="1">
    <source>
        <dbReference type="ARBA" id="ARBA00012528"/>
    </source>
</evidence>
<evidence type="ECO:0000256" key="3">
    <source>
        <dbReference type="SAM" id="Phobius"/>
    </source>
</evidence>
<proteinExistence type="predicted"/>
<dbReference type="InterPro" id="IPR043128">
    <property type="entry name" value="Rev_trsase/Diguanyl_cyclase"/>
</dbReference>
<feature type="transmembrane region" description="Helical" evidence="3">
    <location>
        <begin position="39"/>
        <end position="60"/>
    </location>
</feature>
<protein>
    <recommendedName>
        <fullName evidence="1">diguanylate cyclase</fullName>
        <ecNumber evidence="1">2.7.7.65</ecNumber>
    </recommendedName>
</protein>
<dbReference type="InterPro" id="IPR000160">
    <property type="entry name" value="GGDEF_dom"/>
</dbReference>
<dbReference type="PANTHER" id="PTHR45138">
    <property type="entry name" value="REGULATORY COMPONENTS OF SENSORY TRANSDUCTION SYSTEM"/>
    <property type="match status" value="1"/>
</dbReference>
<evidence type="ECO:0000313" key="5">
    <source>
        <dbReference type="EMBL" id="MFC5478419.1"/>
    </source>
</evidence>
<gene>
    <name evidence="5" type="ORF">ACFPQ5_09490</name>
</gene>
<dbReference type="GO" id="GO:0052621">
    <property type="term" value="F:diguanylate cyclase activity"/>
    <property type="evidence" value="ECO:0007669"/>
    <property type="project" value="UniProtKB-EC"/>
</dbReference>
<evidence type="ECO:0000259" key="4">
    <source>
        <dbReference type="PROSITE" id="PS50887"/>
    </source>
</evidence>
<keyword evidence="3" id="KW-0472">Membrane</keyword>
<dbReference type="SUPFAM" id="SSF55073">
    <property type="entry name" value="Nucleotide cyclase"/>
    <property type="match status" value="1"/>
</dbReference>
<feature type="transmembrane region" description="Helical" evidence="3">
    <location>
        <begin position="146"/>
        <end position="166"/>
    </location>
</feature>
<dbReference type="PROSITE" id="PS50887">
    <property type="entry name" value="GGDEF"/>
    <property type="match status" value="1"/>
</dbReference>
<dbReference type="InterPro" id="IPR048431">
    <property type="entry name" value="MASE8"/>
</dbReference>
<sequence length="380" mass="40476">MHTRSPSVPAAALAGLRNLFHPLPGELEAAFDTQLDAGIARLLLVLGPAFGLFVVLFGAWDAWIDTARAASTVRIRVALVLLGAPAWAAGRLRWGPGPRCAWLYATHAGAMVVCAAMLPEGLVLALPGLTGALFLLALVEPRPRRFMLATLPPSLLLALLAILNLAPGPGLHVLLLYSLSWPLALCVALATLQLRRRAFLAEQAVLDAVRHDSLSGALSRRYVTELALHDLALARRHGRSLALAMLDIDHFKRVNDTWGHAAGDRALCAMVRACKENLRASDYIGRLGGEEFVCVMPETGAGEAMACAERMRAAVAALRLPVGTDTLRFTVSAGVAVLSPEQSGWEELLRAADAALYQAKESGRNRTVLARTAAPPARAG</sequence>
<dbReference type="Gene3D" id="3.30.70.270">
    <property type="match status" value="1"/>
</dbReference>
<keyword evidence="3" id="KW-0812">Transmembrane</keyword>
<comment type="catalytic activity">
    <reaction evidence="2">
        <text>2 GTP = 3',3'-c-di-GMP + 2 diphosphate</text>
        <dbReference type="Rhea" id="RHEA:24898"/>
        <dbReference type="ChEBI" id="CHEBI:33019"/>
        <dbReference type="ChEBI" id="CHEBI:37565"/>
        <dbReference type="ChEBI" id="CHEBI:58805"/>
        <dbReference type="EC" id="2.7.7.65"/>
    </reaction>
</comment>
<feature type="domain" description="GGDEF" evidence="4">
    <location>
        <begin position="239"/>
        <end position="372"/>
    </location>
</feature>
<dbReference type="CDD" id="cd01949">
    <property type="entry name" value="GGDEF"/>
    <property type="match status" value="1"/>
</dbReference>
<dbReference type="SMART" id="SM00267">
    <property type="entry name" value="GGDEF"/>
    <property type="match status" value="1"/>
</dbReference>
<evidence type="ECO:0000313" key="6">
    <source>
        <dbReference type="Proteomes" id="UP001596101"/>
    </source>
</evidence>
<dbReference type="Pfam" id="PF00990">
    <property type="entry name" value="GGDEF"/>
    <property type="match status" value="1"/>
</dbReference>
<comment type="caution">
    <text evidence="5">The sequence shown here is derived from an EMBL/GenBank/DDBJ whole genome shotgun (WGS) entry which is preliminary data.</text>
</comment>
<keyword evidence="3" id="KW-1133">Transmembrane helix</keyword>
<accession>A0ABW0MKM0</accession>
<feature type="transmembrane region" description="Helical" evidence="3">
    <location>
        <begin position="72"/>
        <end position="90"/>
    </location>
</feature>
<dbReference type="NCBIfam" id="TIGR00254">
    <property type="entry name" value="GGDEF"/>
    <property type="match status" value="1"/>
</dbReference>
<dbReference type="Proteomes" id="UP001596101">
    <property type="component" value="Unassembled WGS sequence"/>
</dbReference>